<dbReference type="AlphaFoldDB" id="A0A6L9SAB1"/>
<accession>A0A6L9SAB1</accession>
<feature type="region of interest" description="Disordered" evidence="1">
    <location>
        <begin position="1"/>
        <end position="45"/>
    </location>
</feature>
<dbReference type="PANTHER" id="PTHR10742">
    <property type="entry name" value="FLAVIN MONOAMINE OXIDASE"/>
    <property type="match status" value="1"/>
</dbReference>
<proteinExistence type="predicted"/>
<feature type="compositionally biased region" description="Polar residues" evidence="1">
    <location>
        <begin position="27"/>
        <end position="39"/>
    </location>
</feature>
<dbReference type="SUPFAM" id="SSF54373">
    <property type="entry name" value="FAD-linked reductases, C-terminal domain"/>
    <property type="match status" value="1"/>
</dbReference>
<dbReference type="GO" id="GO:0009063">
    <property type="term" value="P:amino acid catabolic process"/>
    <property type="evidence" value="ECO:0007669"/>
    <property type="project" value="TreeGrafter"/>
</dbReference>
<dbReference type="InterPro" id="IPR036188">
    <property type="entry name" value="FAD/NAD-bd_sf"/>
</dbReference>
<keyword evidence="4" id="KW-1185">Reference proteome</keyword>
<dbReference type="Gene3D" id="1.20.1440.240">
    <property type="match status" value="1"/>
</dbReference>
<dbReference type="GO" id="GO:0001716">
    <property type="term" value="F:L-amino-acid oxidase activity"/>
    <property type="evidence" value="ECO:0007669"/>
    <property type="project" value="TreeGrafter"/>
</dbReference>
<dbReference type="EMBL" id="JAAGOA010000007">
    <property type="protein sequence ID" value="NEE00900.1"/>
    <property type="molecule type" value="Genomic_DNA"/>
</dbReference>
<evidence type="ECO:0000313" key="4">
    <source>
        <dbReference type="Proteomes" id="UP000475214"/>
    </source>
</evidence>
<reference evidence="3 4" key="1">
    <citation type="submission" date="2020-02" db="EMBL/GenBank/DDBJ databases">
        <authorList>
            <person name="Li X.-J."/>
            <person name="Han X.-M."/>
        </authorList>
    </citation>
    <scope>NUCLEOTIDE SEQUENCE [LARGE SCALE GENOMIC DNA]</scope>
    <source>
        <strain evidence="3 4">CCTCC AB 2017055</strain>
    </source>
</reference>
<evidence type="ECO:0000256" key="1">
    <source>
        <dbReference type="SAM" id="MobiDB-lite"/>
    </source>
</evidence>
<dbReference type="InterPro" id="IPR050281">
    <property type="entry name" value="Flavin_monoamine_oxidase"/>
</dbReference>
<sequence length="572" mass="61137">MTSVADVTSSPRRASTCIPTGGRVSTAPGTSSPVRSTPGTPDGLSRRTFLTRVGIAGGASALYGSMAALGLVATPANAQPVDFRPPRQGDLSPSARKRTKVVILGAGIAGLTAAYELQKAGYECHILEARDRPGGRARTIRGGDSLTDTDGVTQTAEFADGHYFNAGPARIPNHHVTLDYCRELGVEIQALVNANAESFFYHENTGSTDYGPLAGTPVTHRQAKADYYGYISELLLQALDQGALDDTLSADDAERLASFAQSFGGLQGGRYVGNDRRGYTESPGAGHNAGVVDGPPPDLSTVLQSQMGNRFSFEFGFSQAMMMWQPVGGMDRISFAFADAVGKQNITYNAPVTEIRDTADGVTVAYTTGRPGRTRVIQADHCICTIPPMVLRGIPSNLSTETKAALEVPVGVNTGKIGLQYKRRFWEEDSNIFGGITATNMDISGIWYPSYGYLGERGVVVGYYSGAYTDLTVAEREERAVAQGVKIHGPAYRDELETSFSVAWPKVPEALGGWVSWPGGRGDAYDHLLKPDGNVYFAGDHLSHYIAWQAGAIESARMTVMNLHERLAATAE</sequence>
<comment type="caution">
    <text evidence="3">The sequence shown here is derived from an EMBL/GenBank/DDBJ whole genome shotgun (WGS) entry which is preliminary data.</text>
</comment>
<feature type="compositionally biased region" description="Polar residues" evidence="1">
    <location>
        <begin position="1"/>
        <end position="13"/>
    </location>
</feature>
<evidence type="ECO:0000259" key="2">
    <source>
        <dbReference type="Pfam" id="PF01593"/>
    </source>
</evidence>
<evidence type="ECO:0000313" key="3">
    <source>
        <dbReference type="EMBL" id="NEE00900.1"/>
    </source>
</evidence>
<dbReference type="SUPFAM" id="SSF51905">
    <property type="entry name" value="FAD/NAD(P)-binding domain"/>
    <property type="match status" value="1"/>
</dbReference>
<dbReference type="PROSITE" id="PS51318">
    <property type="entry name" value="TAT"/>
    <property type="match status" value="1"/>
</dbReference>
<organism evidence="3 4">
    <name type="scientific">Phytoactinopolyspora halotolerans</name>
    <dbReference type="NCBI Taxonomy" id="1981512"/>
    <lineage>
        <taxon>Bacteria</taxon>
        <taxon>Bacillati</taxon>
        <taxon>Actinomycetota</taxon>
        <taxon>Actinomycetes</taxon>
        <taxon>Jiangellales</taxon>
        <taxon>Jiangellaceae</taxon>
        <taxon>Phytoactinopolyspora</taxon>
    </lineage>
</organism>
<name>A0A6L9SAB1_9ACTN</name>
<feature type="domain" description="Amine oxidase" evidence="2">
    <location>
        <begin position="108"/>
        <end position="560"/>
    </location>
</feature>
<protein>
    <submittedName>
        <fullName evidence="3">FAD-dependent oxidoreductase</fullName>
    </submittedName>
</protein>
<dbReference type="Gene3D" id="3.50.50.60">
    <property type="entry name" value="FAD/NAD(P)-binding domain"/>
    <property type="match status" value="1"/>
</dbReference>
<dbReference type="Gene3D" id="3.90.660.10">
    <property type="match status" value="1"/>
</dbReference>
<dbReference type="Pfam" id="PF01593">
    <property type="entry name" value="Amino_oxidase"/>
    <property type="match status" value="1"/>
</dbReference>
<dbReference type="PANTHER" id="PTHR10742:SF342">
    <property type="entry name" value="AMINE OXIDASE"/>
    <property type="match status" value="1"/>
</dbReference>
<dbReference type="Proteomes" id="UP000475214">
    <property type="component" value="Unassembled WGS sequence"/>
</dbReference>
<dbReference type="InterPro" id="IPR006311">
    <property type="entry name" value="TAT_signal"/>
</dbReference>
<dbReference type="InterPro" id="IPR002937">
    <property type="entry name" value="Amino_oxidase"/>
</dbReference>
<gene>
    <name evidence="3" type="ORF">G1H10_12050</name>
</gene>